<organism evidence="2 3">
    <name type="scientific">Vulcanisaeta moutnovskia (strain 768-28)</name>
    <dbReference type="NCBI Taxonomy" id="985053"/>
    <lineage>
        <taxon>Archaea</taxon>
        <taxon>Thermoproteota</taxon>
        <taxon>Thermoprotei</taxon>
        <taxon>Thermoproteales</taxon>
        <taxon>Thermoproteaceae</taxon>
        <taxon>Vulcanisaeta</taxon>
    </lineage>
</organism>
<dbReference type="SUPFAM" id="SSF53335">
    <property type="entry name" value="S-adenosyl-L-methionine-dependent methyltransferases"/>
    <property type="match status" value="1"/>
</dbReference>
<evidence type="ECO:0000313" key="2">
    <source>
        <dbReference type="EMBL" id="ADY00226.1"/>
    </source>
</evidence>
<dbReference type="KEGG" id="vmo:VMUT_0008"/>
<dbReference type="PANTHER" id="PTHR34203">
    <property type="entry name" value="METHYLTRANSFERASE, FKBM FAMILY PROTEIN"/>
    <property type="match status" value="1"/>
</dbReference>
<dbReference type="InterPro" id="IPR052514">
    <property type="entry name" value="SAM-dependent_MTase"/>
</dbReference>
<dbReference type="Pfam" id="PF05050">
    <property type="entry name" value="Methyltransf_21"/>
    <property type="match status" value="1"/>
</dbReference>
<dbReference type="Gene3D" id="3.40.50.150">
    <property type="entry name" value="Vaccinia Virus protein VP39"/>
    <property type="match status" value="1"/>
</dbReference>
<dbReference type="AlphaFoldDB" id="F0QYU5"/>
<sequence length="212" mass="24066">MIKVVMSYFTDYLSMYDDRYGVVDFRDKDVIDVGAFIGDTTIYFIMRGAGRVVAIEPHPNAFRELIRNVELNGLTNEVIPINAALSSLSGTTCASMDLDLGSIMATYFGPVTNDGICINGVRARLIALGEVINETRVHTDVLKMNCEGCEYGVILNDYEHVRLFRELIFEYRRWITGIPVKELLNVLSKDFKCIFTGRAHEDYGYVYCRRIT</sequence>
<dbReference type="InterPro" id="IPR006342">
    <property type="entry name" value="FkbM_mtfrase"/>
</dbReference>
<keyword evidence="2" id="KW-0489">Methyltransferase</keyword>
<dbReference type="GO" id="GO:0032259">
    <property type="term" value="P:methylation"/>
    <property type="evidence" value="ECO:0007669"/>
    <property type="project" value="UniProtKB-KW"/>
</dbReference>
<protein>
    <submittedName>
        <fullName evidence="2">Methyltransferase FkbM family</fullName>
    </submittedName>
</protein>
<dbReference type="GO" id="GO:0008168">
    <property type="term" value="F:methyltransferase activity"/>
    <property type="evidence" value="ECO:0007669"/>
    <property type="project" value="UniProtKB-KW"/>
</dbReference>
<dbReference type="HOGENOM" id="CLU_080078_0_0_2"/>
<dbReference type="NCBIfam" id="TIGR01444">
    <property type="entry name" value="fkbM_fam"/>
    <property type="match status" value="1"/>
</dbReference>
<proteinExistence type="predicted"/>
<dbReference type="STRING" id="985053.VMUT_0008"/>
<name>F0QYU5_VULM7</name>
<accession>F0QYU5</accession>
<evidence type="ECO:0000259" key="1">
    <source>
        <dbReference type="Pfam" id="PF05050"/>
    </source>
</evidence>
<reference evidence="2 3" key="1">
    <citation type="journal article" date="2011" name="J. Bacteriol.">
        <title>Complete genome sequence of 'Vulcanisaeta moutnovskia' strain 768-28, a novel member of the hyperthermophilic crenarchaeal genus vulcanisaeta.</title>
        <authorList>
            <person name="Gumerov V.M."/>
            <person name="Mardanov A.V."/>
            <person name="Beletsky A.V."/>
            <person name="Prokofeva M.I."/>
            <person name="Bonch-Osmolovskaya E.A."/>
            <person name="Ravin N.V."/>
            <person name="Skryabin K.G."/>
        </authorList>
    </citation>
    <scope>NUCLEOTIDE SEQUENCE [LARGE SCALE GENOMIC DNA]</scope>
    <source>
        <strain evidence="2 3">768-28</strain>
    </source>
</reference>
<keyword evidence="2" id="KW-0808">Transferase</keyword>
<dbReference type="EMBL" id="CP002529">
    <property type="protein sequence ID" value="ADY00226.1"/>
    <property type="molecule type" value="Genomic_DNA"/>
</dbReference>
<keyword evidence="3" id="KW-1185">Reference proteome</keyword>
<dbReference type="Proteomes" id="UP000007485">
    <property type="component" value="Chromosome"/>
</dbReference>
<gene>
    <name evidence="2" type="ordered locus">VMUT_0008</name>
</gene>
<dbReference type="eggNOG" id="arCOG01400">
    <property type="taxonomic scope" value="Archaea"/>
</dbReference>
<dbReference type="PANTHER" id="PTHR34203:SF15">
    <property type="entry name" value="SLL1173 PROTEIN"/>
    <property type="match status" value="1"/>
</dbReference>
<feature type="domain" description="Methyltransferase FkbM" evidence="1">
    <location>
        <begin position="32"/>
        <end position="172"/>
    </location>
</feature>
<dbReference type="InterPro" id="IPR029063">
    <property type="entry name" value="SAM-dependent_MTases_sf"/>
</dbReference>
<evidence type="ECO:0000313" key="3">
    <source>
        <dbReference type="Proteomes" id="UP000007485"/>
    </source>
</evidence>